<keyword evidence="2" id="KW-1185">Reference proteome</keyword>
<proteinExistence type="predicted"/>
<dbReference type="RefSeq" id="WP_154283346.1">
    <property type="nucleotide sequence ID" value="NZ_JBHUJQ010000001.1"/>
</dbReference>
<protein>
    <submittedName>
        <fullName evidence="1">Uncharacterized protein</fullName>
    </submittedName>
</protein>
<evidence type="ECO:0000313" key="2">
    <source>
        <dbReference type="Proteomes" id="UP000487757"/>
    </source>
</evidence>
<organism evidence="1 2">
    <name type="scientific">Pedobacter petrophilus</name>
    <dbReference type="NCBI Taxonomy" id="1908241"/>
    <lineage>
        <taxon>Bacteria</taxon>
        <taxon>Pseudomonadati</taxon>
        <taxon>Bacteroidota</taxon>
        <taxon>Sphingobacteriia</taxon>
        <taxon>Sphingobacteriales</taxon>
        <taxon>Sphingobacteriaceae</taxon>
        <taxon>Pedobacter</taxon>
    </lineage>
</organism>
<dbReference type="AlphaFoldDB" id="A0A7K0G563"/>
<sequence length="70" mass="7951">MGISFFTGTARFGDRRYYACKIIHALNVKDGVIVDFVGQLKVEQEVMEQGEKLSWTVEEEGVCCYLEISI</sequence>
<accession>A0A7K0G563</accession>
<comment type="caution">
    <text evidence="1">The sequence shown here is derived from an EMBL/GenBank/DDBJ whole genome shotgun (WGS) entry which is preliminary data.</text>
</comment>
<dbReference type="Proteomes" id="UP000487757">
    <property type="component" value="Unassembled WGS sequence"/>
</dbReference>
<dbReference type="EMBL" id="WKKH01000097">
    <property type="protein sequence ID" value="MRX78953.1"/>
    <property type="molecule type" value="Genomic_DNA"/>
</dbReference>
<reference evidence="1 2" key="1">
    <citation type="submission" date="2019-11" db="EMBL/GenBank/DDBJ databases">
        <title>Pedobacter petrophilus genome.</title>
        <authorList>
            <person name="Feldbauer M.J."/>
            <person name="Newman J.D."/>
        </authorList>
    </citation>
    <scope>NUCLEOTIDE SEQUENCE [LARGE SCALE GENOMIC DNA]</scope>
    <source>
        <strain evidence="1 2">LMG 29686</strain>
    </source>
</reference>
<gene>
    <name evidence="1" type="ORF">GJU39_23090</name>
</gene>
<name>A0A7K0G563_9SPHI</name>
<evidence type="ECO:0000313" key="1">
    <source>
        <dbReference type="EMBL" id="MRX78953.1"/>
    </source>
</evidence>